<evidence type="ECO:0000313" key="2">
    <source>
        <dbReference type="EMBL" id="TKA62728.1"/>
    </source>
</evidence>
<name>A0A4U0WJQ6_9PEZI</name>
<proteinExistence type="predicted"/>
<gene>
    <name evidence="2" type="ORF">B0A55_12233</name>
</gene>
<reference evidence="2 3" key="1">
    <citation type="submission" date="2017-03" db="EMBL/GenBank/DDBJ databases">
        <title>Genomes of endolithic fungi from Antarctica.</title>
        <authorList>
            <person name="Coleine C."/>
            <person name="Masonjones S."/>
            <person name="Stajich J.E."/>
        </authorList>
    </citation>
    <scope>NUCLEOTIDE SEQUENCE [LARGE SCALE GENOMIC DNA]</scope>
    <source>
        <strain evidence="2 3">CCFEE 5184</strain>
    </source>
</reference>
<evidence type="ECO:0000256" key="1">
    <source>
        <dbReference type="SAM" id="MobiDB-lite"/>
    </source>
</evidence>
<protein>
    <submittedName>
        <fullName evidence="2">Uncharacterized protein</fullName>
    </submittedName>
</protein>
<feature type="compositionally biased region" description="Basic and acidic residues" evidence="1">
    <location>
        <begin position="1"/>
        <end position="12"/>
    </location>
</feature>
<feature type="non-terminal residue" evidence="2">
    <location>
        <position position="67"/>
    </location>
</feature>
<dbReference type="AlphaFoldDB" id="A0A4U0WJQ6"/>
<sequence>MERDYAVWEGEARRRRLATGLEEGRSGRENSSPPGKSSSYSPGSGGKSNESKKEESSYSPQSSDEAA</sequence>
<comment type="caution">
    <text evidence="2">The sequence shown here is derived from an EMBL/GenBank/DDBJ whole genome shotgun (WGS) entry which is preliminary data.</text>
</comment>
<feature type="region of interest" description="Disordered" evidence="1">
    <location>
        <begin position="1"/>
        <end position="67"/>
    </location>
</feature>
<keyword evidence="3" id="KW-1185">Reference proteome</keyword>
<dbReference type="EMBL" id="NAJQ01001034">
    <property type="protein sequence ID" value="TKA62728.1"/>
    <property type="molecule type" value="Genomic_DNA"/>
</dbReference>
<feature type="compositionally biased region" description="Low complexity" evidence="1">
    <location>
        <begin position="57"/>
        <end position="67"/>
    </location>
</feature>
<evidence type="ECO:0000313" key="3">
    <source>
        <dbReference type="Proteomes" id="UP000309340"/>
    </source>
</evidence>
<feature type="compositionally biased region" description="Low complexity" evidence="1">
    <location>
        <begin position="31"/>
        <end position="42"/>
    </location>
</feature>
<accession>A0A4U0WJQ6</accession>
<dbReference type="Proteomes" id="UP000309340">
    <property type="component" value="Unassembled WGS sequence"/>
</dbReference>
<organism evidence="2 3">
    <name type="scientific">Friedmanniomyces simplex</name>
    <dbReference type="NCBI Taxonomy" id="329884"/>
    <lineage>
        <taxon>Eukaryota</taxon>
        <taxon>Fungi</taxon>
        <taxon>Dikarya</taxon>
        <taxon>Ascomycota</taxon>
        <taxon>Pezizomycotina</taxon>
        <taxon>Dothideomycetes</taxon>
        <taxon>Dothideomycetidae</taxon>
        <taxon>Mycosphaerellales</taxon>
        <taxon>Teratosphaeriaceae</taxon>
        <taxon>Friedmanniomyces</taxon>
    </lineage>
</organism>